<keyword evidence="5 6" id="KW-0472">Membrane</keyword>
<feature type="transmembrane region" description="Helical" evidence="6">
    <location>
        <begin position="236"/>
        <end position="258"/>
    </location>
</feature>
<dbReference type="PANTHER" id="PTHR43124">
    <property type="entry name" value="PURINE EFFLUX PUMP PBUE"/>
    <property type="match status" value="1"/>
</dbReference>
<sequence>MTDVSGAPVPATTRLGGPEAWLVWVLATIFVVWLFAIQTGYAVVSPEIQKSAALSLEQIGLAASIYTWVFAVVQFFSGALLDRFGSRPLLAIAVGFVTVGAFLYAGTTDFAVLALAQAVLAIGASFGFVGAGYVGGTWFQAARYGLMFGLVQAFASLGSAVGQPAILAFLQALSWQQLLVAFGCVGVLLVVLFVIFVRDPVRDPTTAGDAVPGPRRKNVLAQIFTELGRCFSNRQVVLAAALSAASFGTMLAVGTLWGPRIMEARGMSTAFATVLTAVAWLGLAIGAPVANIVSNRWGSRKRPAAIALALQGIAIALVIYLPTEVSGAALVLMFAVGLFSGAQMLGFTVAGESVDGSLIGSASAIVNGCCFIVSGLLTSIPSAFLPNTPELADYRSVLWLMPAVLAVGVVASLLLRERPRAHA</sequence>
<feature type="transmembrane region" description="Helical" evidence="6">
    <location>
        <begin position="88"/>
        <end position="105"/>
    </location>
</feature>
<feature type="transmembrane region" description="Helical" evidence="6">
    <location>
        <begin position="178"/>
        <end position="197"/>
    </location>
</feature>
<dbReference type="Gene3D" id="1.20.1250.20">
    <property type="entry name" value="MFS general substrate transporter like domains"/>
    <property type="match status" value="2"/>
</dbReference>
<reference evidence="8" key="1">
    <citation type="submission" date="2023-06" db="EMBL/GenBank/DDBJ databases">
        <title>MT1 and MT2 Draft Genomes of Novel Species.</title>
        <authorList>
            <person name="Venkateswaran K."/>
        </authorList>
    </citation>
    <scope>NUCLEOTIDE SEQUENCE</scope>
    <source>
        <strain evidence="8">F6_8S_P_1B</strain>
    </source>
</reference>
<comment type="subcellular location">
    <subcellularLocation>
        <location evidence="1">Cell membrane</location>
        <topology evidence="1">Multi-pass membrane protein</topology>
    </subcellularLocation>
</comment>
<dbReference type="InterPro" id="IPR020846">
    <property type="entry name" value="MFS_dom"/>
</dbReference>
<evidence type="ECO:0000256" key="4">
    <source>
        <dbReference type="ARBA" id="ARBA00022989"/>
    </source>
</evidence>
<name>A0ABT8K6V6_9MICO</name>
<dbReference type="InterPro" id="IPR011701">
    <property type="entry name" value="MFS"/>
</dbReference>
<keyword evidence="3 6" id="KW-0812">Transmembrane</keyword>
<feature type="transmembrane region" description="Helical" evidence="6">
    <location>
        <begin position="328"/>
        <end position="350"/>
    </location>
</feature>
<gene>
    <name evidence="8" type="ORF">P5G50_01840</name>
</gene>
<comment type="caution">
    <text evidence="8">The sequence shown here is derived from an EMBL/GenBank/DDBJ whole genome shotgun (WGS) entry which is preliminary data.</text>
</comment>
<feature type="domain" description="Major facilitator superfamily (MFS) profile" evidence="7">
    <location>
        <begin position="22"/>
        <end position="420"/>
    </location>
</feature>
<dbReference type="PROSITE" id="PS50850">
    <property type="entry name" value="MFS"/>
    <property type="match status" value="1"/>
</dbReference>
<dbReference type="Pfam" id="PF07690">
    <property type="entry name" value="MFS_1"/>
    <property type="match status" value="1"/>
</dbReference>
<keyword evidence="4 6" id="KW-1133">Transmembrane helix</keyword>
<evidence type="ECO:0000256" key="5">
    <source>
        <dbReference type="ARBA" id="ARBA00023136"/>
    </source>
</evidence>
<feature type="transmembrane region" description="Helical" evidence="6">
    <location>
        <begin position="362"/>
        <end position="385"/>
    </location>
</feature>
<feature type="transmembrane region" description="Helical" evidence="6">
    <location>
        <begin position="21"/>
        <end position="41"/>
    </location>
</feature>
<feature type="transmembrane region" description="Helical" evidence="6">
    <location>
        <begin position="397"/>
        <end position="415"/>
    </location>
</feature>
<keyword evidence="9" id="KW-1185">Reference proteome</keyword>
<dbReference type="PANTHER" id="PTHR43124:SF3">
    <property type="entry name" value="CHLORAMPHENICOL EFFLUX PUMP RV0191"/>
    <property type="match status" value="1"/>
</dbReference>
<feature type="transmembrane region" description="Helical" evidence="6">
    <location>
        <begin position="61"/>
        <end position="81"/>
    </location>
</feature>
<feature type="transmembrane region" description="Helical" evidence="6">
    <location>
        <begin position="305"/>
        <end position="322"/>
    </location>
</feature>
<evidence type="ECO:0000256" key="1">
    <source>
        <dbReference type="ARBA" id="ARBA00004651"/>
    </source>
</evidence>
<feature type="transmembrane region" description="Helical" evidence="6">
    <location>
        <begin position="111"/>
        <end position="134"/>
    </location>
</feature>
<dbReference type="InterPro" id="IPR050189">
    <property type="entry name" value="MFS_Efflux_Transporters"/>
</dbReference>
<dbReference type="InterPro" id="IPR036259">
    <property type="entry name" value="MFS_trans_sf"/>
</dbReference>
<evidence type="ECO:0000256" key="6">
    <source>
        <dbReference type="SAM" id="Phobius"/>
    </source>
</evidence>
<proteinExistence type="predicted"/>
<evidence type="ECO:0000313" key="8">
    <source>
        <dbReference type="EMBL" id="MDN4613180.1"/>
    </source>
</evidence>
<evidence type="ECO:0000259" key="7">
    <source>
        <dbReference type="PROSITE" id="PS50850"/>
    </source>
</evidence>
<protein>
    <submittedName>
        <fullName evidence="8">MFS transporter</fullName>
    </submittedName>
</protein>
<organism evidence="8 9">
    <name type="scientific">Leifsonia williamsii</name>
    <dbReference type="NCBI Taxonomy" id="3035919"/>
    <lineage>
        <taxon>Bacteria</taxon>
        <taxon>Bacillati</taxon>
        <taxon>Actinomycetota</taxon>
        <taxon>Actinomycetes</taxon>
        <taxon>Micrococcales</taxon>
        <taxon>Microbacteriaceae</taxon>
        <taxon>Leifsonia</taxon>
    </lineage>
</organism>
<dbReference type="Proteomes" id="UP001174208">
    <property type="component" value="Unassembled WGS sequence"/>
</dbReference>
<evidence type="ECO:0000313" key="9">
    <source>
        <dbReference type="Proteomes" id="UP001174208"/>
    </source>
</evidence>
<evidence type="ECO:0000256" key="2">
    <source>
        <dbReference type="ARBA" id="ARBA00022475"/>
    </source>
</evidence>
<dbReference type="SUPFAM" id="SSF103473">
    <property type="entry name" value="MFS general substrate transporter"/>
    <property type="match status" value="1"/>
</dbReference>
<evidence type="ECO:0000256" key="3">
    <source>
        <dbReference type="ARBA" id="ARBA00022692"/>
    </source>
</evidence>
<feature type="transmembrane region" description="Helical" evidence="6">
    <location>
        <begin position="270"/>
        <end position="293"/>
    </location>
</feature>
<dbReference type="EMBL" id="JAROCF010000001">
    <property type="protein sequence ID" value="MDN4613180.1"/>
    <property type="molecule type" value="Genomic_DNA"/>
</dbReference>
<accession>A0ABT8K6V6</accession>
<keyword evidence="2" id="KW-1003">Cell membrane</keyword>
<feature type="transmembrane region" description="Helical" evidence="6">
    <location>
        <begin position="146"/>
        <end position="172"/>
    </location>
</feature>
<dbReference type="RefSeq" id="WP_301209989.1">
    <property type="nucleotide sequence ID" value="NZ_JAROCF010000001.1"/>
</dbReference>